<proteinExistence type="predicted"/>
<name>A0A0F9AQG6_9ZZZZ</name>
<gene>
    <name evidence="1" type="ORF">LCGC14_2820740</name>
</gene>
<dbReference type="AlphaFoldDB" id="A0A0F9AQG6"/>
<evidence type="ECO:0000313" key="1">
    <source>
        <dbReference type="EMBL" id="KKK80714.1"/>
    </source>
</evidence>
<dbReference type="EMBL" id="LAZR01053453">
    <property type="protein sequence ID" value="KKK80714.1"/>
    <property type="molecule type" value="Genomic_DNA"/>
</dbReference>
<sequence>MKILEYITGLGLPQDIETELRQYVLSDMFDRDVERIIANDDTVDINFVRECAIDQKCDELLDEQ</sequence>
<comment type="caution">
    <text evidence="1">The sequence shown here is derived from an EMBL/GenBank/DDBJ whole genome shotgun (WGS) entry which is preliminary data.</text>
</comment>
<organism evidence="1">
    <name type="scientific">marine sediment metagenome</name>
    <dbReference type="NCBI Taxonomy" id="412755"/>
    <lineage>
        <taxon>unclassified sequences</taxon>
        <taxon>metagenomes</taxon>
        <taxon>ecological metagenomes</taxon>
    </lineage>
</organism>
<protein>
    <submittedName>
        <fullName evidence="1">Uncharacterized protein</fullName>
    </submittedName>
</protein>
<reference evidence="1" key="1">
    <citation type="journal article" date="2015" name="Nature">
        <title>Complex archaea that bridge the gap between prokaryotes and eukaryotes.</title>
        <authorList>
            <person name="Spang A."/>
            <person name="Saw J.H."/>
            <person name="Jorgensen S.L."/>
            <person name="Zaremba-Niedzwiedzka K."/>
            <person name="Martijn J."/>
            <person name="Lind A.E."/>
            <person name="van Eijk R."/>
            <person name="Schleper C."/>
            <person name="Guy L."/>
            <person name="Ettema T.J."/>
        </authorList>
    </citation>
    <scope>NUCLEOTIDE SEQUENCE</scope>
</reference>
<accession>A0A0F9AQG6</accession>